<reference evidence="1 2" key="1">
    <citation type="submission" date="2021-08" db="EMBL/GenBank/DDBJ databases">
        <title>Comparative Genomics Analysis of the Genus Qipengyuania Reveals Extensive Genetic Diversity and Metabolic Versatility, Including the Description of Fifteen Novel Species.</title>
        <authorList>
            <person name="Liu Y."/>
        </authorList>
    </citation>
    <scope>NUCLEOTIDE SEQUENCE [LARGE SCALE GENOMIC DNA]</scope>
    <source>
        <strain evidence="1 2">YG27</strain>
    </source>
</reference>
<evidence type="ECO:0000313" key="2">
    <source>
        <dbReference type="Proteomes" id="UP000782554"/>
    </source>
</evidence>
<dbReference type="InterPro" id="IPR011990">
    <property type="entry name" value="TPR-like_helical_dom_sf"/>
</dbReference>
<name>A0ABS7JV49_9SPHN</name>
<proteinExistence type="predicted"/>
<keyword evidence="2" id="KW-1185">Reference proteome</keyword>
<dbReference type="EMBL" id="JAIGNU010000001">
    <property type="protein sequence ID" value="MBX7501533.1"/>
    <property type="molecule type" value="Genomic_DNA"/>
</dbReference>
<evidence type="ECO:0000313" key="1">
    <source>
        <dbReference type="EMBL" id="MBX7501533.1"/>
    </source>
</evidence>
<sequence>MRWLTSLFKSTNPHRQAERLVDRGLGYVREGQTAKALTIARYLHELRHSGGFEVEAQALARDGAKDQAIAVLENGLEVAPTSWLNANLLGNYLSDQARYDEAFDAYDRAMAIPGANRALIESNRALALQRSGRPDEAREKIAAILASGVPDDDPGLFEFIEGLRSDLEMPQSLARQ</sequence>
<dbReference type="SUPFAM" id="SSF48452">
    <property type="entry name" value="TPR-like"/>
    <property type="match status" value="1"/>
</dbReference>
<protein>
    <recommendedName>
        <fullName evidence="3">Tetratricopeptide repeat protein</fullName>
    </recommendedName>
</protein>
<organism evidence="1 2">
    <name type="scientific">Qipengyuania mesophila</name>
    <dbReference type="NCBI Taxonomy" id="2867246"/>
    <lineage>
        <taxon>Bacteria</taxon>
        <taxon>Pseudomonadati</taxon>
        <taxon>Pseudomonadota</taxon>
        <taxon>Alphaproteobacteria</taxon>
        <taxon>Sphingomonadales</taxon>
        <taxon>Erythrobacteraceae</taxon>
        <taxon>Qipengyuania</taxon>
    </lineage>
</organism>
<comment type="caution">
    <text evidence="1">The sequence shown here is derived from an EMBL/GenBank/DDBJ whole genome shotgun (WGS) entry which is preliminary data.</text>
</comment>
<dbReference type="Proteomes" id="UP000782554">
    <property type="component" value="Unassembled WGS sequence"/>
</dbReference>
<gene>
    <name evidence="1" type="ORF">K3181_08770</name>
</gene>
<dbReference type="RefSeq" id="WP_221602610.1">
    <property type="nucleotide sequence ID" value="NZ_JAIGNU010000001.1"/>
</dbReference>
<evidence type="ECO:0008006" key="3">
    <source>
        <dbReference type="Google" id="ProtNLM"/>
    </source>
</evidence>
<accession>A0ABS7JV49</accession>
<dbReference type="Gene3D" id="1.25.40.10">
    <property type="entry name" value="Tetratricopeptide repeat domain"/>
    <property type="match status" value="1"/>
</dbReference>